<evidence type="ECO:0000256" key="1">
    <source>
        <dbReference type="SAM" id="Phobius"/>
    </source>
</evidence>
<feature type="transmembrane region" description="Helical" evidence="1">
    <location>
        <begin position="21"/>
        <end position="50"/>
    </location>
</feature>
<dbReference type="PANTHER" id="PTHR33834:SF9">
    <property type="entry name" value="PROTEIN, PUTATIVE-RELATED"/>
    <property type="match status" value="1"/>
</dbReference>
<reference evidence="3" key="1">
    <citation type="journal article" date="2024" name="IScience">
        <title>Strigolactones Initiate the Formation of Haustorium-like Structures in Castilleja.</title>
        <authorList>
            <person name="Buerger M."/>
            <person name="Peterson D."/>
            <person name="Chory J."/>
        </authorList>
    </citation>
    <scope>NUCLEOTIDE SEQUENCE [LARGE SCALE GENOMIC DNA]</scope>
</reference>
<comment type="caution">
    <text evidence="2">The sequence shown here is derived from an EMBL/GenBank/DDBJ whole genome shotgun (WGS) entry which is preliminary data.</text>
</comment>
<organism evidence="2 3">
    <name type="scientific">Castilleja foliolosa</name>
    <dbReference type="NCBI Taxonomy" id="1961234"/>
    <lineage>
        <taxon>Eukaryota</taxon>
        <taxon>Viridiplantae</taxon>
        <taxon>Streptophyta</taxon>
        <taxon>Embryophyta</taxon>
        <taxon>Tracheophyta</taxon>
        <taxon>Spermatophyta</taxon>
        <taxon>Magnoliopsida</taxon>
        <taxon>eudicotyledons</taxon>
        <taxon>Gunneridae</taxon>
        <taxon>Pentapetalae</taxon>
        <taxon>asterids</taxon>
        <taxon>lamiids</taxon>
        <taxon>Lamiales</taxon>
        <taxon>Orobanchaceae</taxon>
        <taxon>Pedicularideae</taxon>
        <taxon>Castillejinae</taxon>
        <taxon>Castilleja</taxon>
    </lineage>
</organism>
<protein>
    <submittedName>
        <fullName evidence="2">Signaling peptide TAXIMIN 1</fullName>
    </submittedName>
</protein>
<sequence>MCCCDDDCQCRPLGFLLGLPFALVSLVLSLVGVVIWIIDIIELLVPVLFVRDGDC</sequence>
<dbReference type="EMBL" id="JAVIJP010000100">
    <property type="protein sequence ID" value="KAL3615117.1"/>
    <property type="molecule type" value="Genomic_DNA"/>
</dbReference>
<dbReference type="InterPro" id="IPR055283">
    <property type="entry name" value="TAXIMIN_1/2"/>
</dbReference>
<name>A0ABD3BCS4_9LAMI</name>
<accession>A0ABD3BCS4</accession>
<gene>
    <name evidence="2" type="primary">TAX1_2</name>
    <name evidence="2" type="ORF">CASFOL_040778</name>
</gene>
<dbReference type="AlphaFoldDB" id="A0ABD3BCS4"/>
<dbReference type="Proteomes" id="UP001632038">
    <property type="component" value="Unassembled WGS sequence"/>
</dbReference>
<keyword evidence="1" id="KW-1133">Transmembrane helix</keyword>
<evidence type="ECO:0000313" key="3">
    <source>
        <dbReference type="Proteomes" id="UP001632038"/>
    </source>
</evidence>
<dbReference type="PANTHER" id="PTHR33834">
    <property type="entry name" value="SIGNALING PEPTIDE TAXIMIN 2"/>
    <property type="match status" value="1"/>
</dbReference>
<proteinExistence type="predicted"/>
<keyword evidence="3" id="KW-1185">Reference proteome</keyword>
<evidence type="ECO:0000313" key="2">
    <source>
        <dbReference type="EMBL" id="KAL3615117.1"/>
    </source>
</evidence>
<keyword evidence="1" id="KW-0472">Membrane</keyword>
<keyword evidence="1" id="KW-0812">Transmembrane</keyword>